<feature type="compositionally biased region" description="Acidic residues" evidence="2">
    <location>
        <begin position="62"/>
        <end position="74"/>
    </location>
</feature>
<keyword evidence="1" id="KW-0175">Coiled coil</keyword>
<feature type="coiled-coil region" evidence="1">
    <location>
        <begin position="111"/>
        <end position="152"/>
    </location>
</feature>
<evidence type="ECO:0000256" key="1">
    <source>
        <dbReference type="SAM" id="Coils"/>
    </source>
</evidence>
<proteinExistence type="predicted"/>
<name>A0A811BNJ2_9VIRU</name>
<dbReference type="Proteomes" id="UP001253637">
    <property type="component" value="Segment"/>
</dbReference>
<feature type="compositionally biased region" description="Low complexity" evidence="2">
    <location>
        <begin position="23"/>
        <end position="33"/>
    </location>
</feature>
<feature type="region of interest" description="Disordered" evidence="2">
    <location>
        <begin position="1"/>
        <end position="75"/>
    </location>
</feature>
<protein>
    <submittedName>
        <fullName evidence="3">SMC N incomplete domain containing protein</fullName>
    </submittedName>
</protein>
<accession>A0A811BNJ2</accession>
<feature type="compositionally biased region" description="Low complexity" evidence="2">
    <location>
        <begin position="43"/>
        <end position="61"/>
    </location>
</feature>
<evidence type="ECO:0000313" key="4">
    <source>
        <dbReference type="Proteomes" id="UP001253637"/>
    </source>
</evidence>
<feature type="coiled-coil region" evidence="1">
    <location>
        <begin position="180"/>
        <end position="214"/>
    </location>
</feature>
<sequence>MEQPRSEPQPTAPSVLGKRREAPAASTAPAAAATRRRARRRPVAATAGQEQEEQQQPQLTEAEAEAEAMEEEEERLAALDRALAAIPAEVRQALPIEDTRALLDSQVGLRLAEATAEIERLRGDFARADAERDRLLERVDSLERELADVQFATIEEDPRYWARREALALIEQQIPERRLYEDLEREVVTLREQLVAALQRAERAEAAAQAAQERFLRDTTQLQEALGTIAATAPSAAGTDAMSVLGWQTFGLLALADLAEQAAASEGAGSPLNPPSYYFMAPPDATFARFVAEAARRASDYIEDSRAAPVRQVLDQAAQVMADLDAAFATLGLRDESTRAQYESAAAAVQETLTSRGVELDALDAAASVERLASTYRTTMRQAYEFMRAASMLDDPAEAQRIAGVLPAALADNARSAPYLLAAALWDLRGRTGPSIAVPLAASNVIQAWTAARVMRTLWWPLARAVLDPQATPDDLRALWTATAGPDQPAPDAEAAVATPEARAAFYNRLQAVFVQAFDRPTPESLLRVWQAGDPTRTEDGLARLVCAIVSSGSARLLRVPPDLALACQGMSPAAVLDQAASLFGFGLPPWNSRLVPVAAALLLPPGGGAPQAPKILPP</sequence>
<dbReference type="EMBL" id="LC625835">
    <property type="protein sequence ID" value="BCU03709.1"/>
    <property type="molecule type" value="Genomic_DNA"/>
</dbReference>
<reference evidence="3" key="1">
    <citation type="submission" date="2021-04" db="EMBL/GenBank/DDBJ databases">
        <title>Draft Genome Sequence of Pandoravirus japonicus, Isolated from the Sabaishi River of Niigata, Japan.</title>
        <authorList>
            <person name="Hosokawa N."/>
            <person name="Takahashi H."/>
            <person name="Aoki K."/>
            <person name="Takemura M."/>
        </authorList>
    </citation>
    <scope>NUCLEOTIDE SEQUENCE</scope>
</reference>
<evidence type="ECO:0000256" key="2">
    <source>
        <dbReference type="SAM" id="MobiDB-lite"/>
    </source>
</evidence>
<organism evidence="3 4">
    <name type="scientific">Pandoravirus japonicus</name>
    <dbReference type="NCBI Taxonomy" id="2823154"/>
    <lineage>
        <taxon>Viruses</taxon>
        <taxon>Pandoravirus</taxon>
    </lineage>
</organism>
<evidence type="ECO:0000313" key="3">
    <source>
        <dbReference type="EMBL" id="BCU03709.1"/>
    </source>
</evidence>